<dbReference type="EMBL" id="HG994369">
    <property type="protein sequence ID" value="CAF1924705.1"/>
    <property type="molecule type" value="Genomic_DNA"/>
</dbReference>
<dbReference type="PaxDb" id="3708-A0A078HJX5"/>
<reference evidence="8" key="3">
    <citation type="submission" date="2021-01" db="EMBL/GenBank/DDBJ databases">
        <authorList>
            <consortium name="Genoscope - CEA"/>
            <person name="William W."/>
        </authorList>
    </citation>
    <scope>NUCLEOTIDE SEQUENCE</scope>
</reference>
<dbReference type="Proteomes" id="UP000028999">
    <property type="component" value="Unassembled WGS sequence"/>
</dbReference>
<organism evidence="9 10">
    <name type="scientific">Brassica napus</name>
    <name type="common">Rape</name>
    <dbReference type="NCBI Taxonomy" id="3708"/>
    <lineage>
        <taxon>Eukaryota</taxon>
        <taxon>Viridiplantae</taxon>
        <taxon>Streptophyta</taxon>
        <taxon>Embryophyta</taxon>
        <taxon>Tracheophyta</taxon>
        <taxon>Spermatophyta</taxon>
        <taxon>Magnoliopsida</taxon>
        <taxon>eudicotyledons</taxon>
        <taxon>Gunneridae</taxon>
        <taxon>Pentapetalae</taxon>
        <taxon>rosids</taxon>
        <taxon>malvids</taxon>
        <taxon>Brassicales</taxon>
        <taxon>Brassicaceae</taxon>
        <taxon>Brassiceae</taxon>
        <taxon>Brassica</taxon>
    </lineage>
</organism>
<feature type="transmembrane region" description="Helical" evidence="6">
    <location>
        <begin position="6"/>
        <end position="27"/>
    </location>
</feature>
<dbReference type="GO" id="GO:0050832">
    <property type="term" value="P:defense response to fungus"/>
    <property type="evidence" value="ECO:0007669"/>
    <property type="project" value="UniProtKB-KW"/>
</dbReference>
<evidence type="ECO:0000313" key="8">
    <source>
        <dbReference type="EMBL" id="CAF1924705.1"/>
    </source>
</evidence>
<sequence length="85" mass="9412">MANTQNLVVFFLVVILSASMFNTNILVSGGKHEDKIKYTYCTDTLCSDSYLPHMCFFDCTSKKFQTGTCIVPSPNAPLRCCCGNL</sequence>
<keyword evidence="10" id="KW-1185">Reference proteome</keyword>
<dbReference type="Proteomes" id="UP001295469">
    <property type="component" value="Chromosome C05"/>
</dbReference>
<reference evidence="9" key="2">
    <citation type="submission" date="2014-06" db="EMBL/GenBank/DDBJ databases">
        <authorList>
            <person name="Genoscope - CEA"/>
        </authorList>
    </citation>
    <scope>NUCLEOTIDE SEQUENCE</scope>
</reference>
<proteinExistence type="inferred from homology"/>
<evidence type="ECO:0000256" key="4">
    <source>
        <dbReference type="ARBA" id="ARBA00022821"/>
    </source>
</evidence>
<evidence type="ECO:0000256" key="6">
    <source>
        <dbReference type="SAM" id="Phobius"/>
    </source>
</evidence>
<keyword evidence="4" id="KW-0611">Plant defense</keyword>
<accession>A0A078HJX5</accession>
<name>A0A078HJX5_BRANA</name>
<dbReference type="EMBL" id="LK032413">
    <property type="protein sequence ID" value="CDY37971.1"/>
    <property type="molecule type" value="Genomic_DNA"/>
</dbReference>
<keyword evidence="6" id="KW-0472">Membrane</keyword>
<comment type="similarity">
    <text evidence="1">Belongs to the DEFL family.</text>
</comment>
<evidence type="ECO:0000256" key="3">
    <source>
        <dbReference type="ARBA" id="ARBA00022577"/>
    </source>
</evidence>
<evidence type="ECO:0000256" key="1">
    <source>
        <dbReference type="ARBA" id="ARBA00006722"/>
    </source>
</evidence>
<gene>
    <name evidence="9" type="primary">BnaC05g08030D</name>
    <name evidence="8" type="ORF">DARMORV10_C05P08670.1</name>
    <name evidence="9" type="ORF">GSBRNA2T00065010001</name>
</gene>
<evidence type="ECO:0000259" key="7">
    <source>
        <dbReference type="Pfam" id="PF24552"/>
    </source>
</evidence>
<dbReference type="Gramene" id="CDY37971">
    <property type="protein sequence ID" value="CDY37971"/>
    <property type="gene ID" value="GSBRNA2T00065010001"/>
</dbReference>
<keyword evidence="2" id="KW-0929">Antimicrobial</keyword>
<keyword evidence="5" id="KW-1015">Disulfide bond</keyword>
<reference evidence="9 10" key="1">
    <citation type="journal article" date="2014" name="Science">
        <title>Plant genetics. Early allopolyploid evolution in the post-Neolithic Brassica napus oilseed genome.</title>
        <authorList>
            <person name="Chalhoub B."/>
            <person name="Denoeud F."/>
            <person name="Liu S."/>
            <person name="Parkin I.A."/>
            <person name="Tang H."/>
            <person name="Wang X."/>
            <person name="Chiquet J."/>
            <person name="Belcram H."/>
            <person name="Tong C."/>
            <person name="Samans B."/>
            <person name="Correa M."/>
            <person name="Da Silva C."/>
            <person name="Just J."/>
            <person name="Falentin C."/>
            <person name="Koh C.S."/>
            <person name="Le Clainche I."/>
            <person name="Bernard M."/>
            <person name="Bento P."/>
            <person name="Noel B."/>
            <person name="Labadie K."/>
            <person name="Alberti A."/>
            <person name="Charles M."/>
            <person name="Arnaud D."/>
            <person name="Guo H."/>
            <person name="Daviaud C."/>
            <person name="Alamery S."/>
            <person name="Jabbari K."/>
            <person name="Zhao M."/>
            <person name="Edger P.P."/>
            <person name="Chelaifa H."/>
            <person name="Tack D."/>
            <person name="Lassalle G."/>
            <person name="Mestiri I."/>
            <person name="Schnel N."/>
            <person name="Le Paslier M.C."/>
            <person name="Fan G."/>
            <person name="Renault V."/>
            <person name="Bayer P.E."/>
            <person name="Golicz A.A."/>
            <person name="Manoli S."/>
            <person name="Lee T.H."/>
            <person name="Thi V.H."/>
            <person name="Chalabi S."/>
            <person name="Hu Q."/>
            <person name="Fan C."/>
            <person name="Tollenaere R."/>
            <person name="Lu Y."/>
            <person name="Battail C."/>
            <person name="Shen J."/>
            <person name="Sidebottom C.H."/>
            <person name="Wang X."/>
            <person name="Canaguier A."/>
            <person name="Chauveau A."/>
            <person name="Berard A."/>
            <person name="Deniot G."/>
            <person name="Guan M."/>
            <person name="Liu Z."/>
            <person name="Sun F."/>
            <person name="Lim Y.P."/>
            <person name="Lyons E."/>
            <person name="Town C.D."/>
            <person name="Bancroft I."/>
            <person name="Wang X."/>
            <person name="Meng J."/>
            <person name="Ma J."/>
            <person name="Pires J.C."/>
            <person name="King G.J."/>
            <person name="Brunel D."/>
            <person name="Delourme R."/>
            <person name="Renard M."/>
            <person name="Aury J.M."/>
            <person name="Adams K.L."/>
            <person name="Batley J."/>
            <person name="Snowdon R.J."/>
            <person name="Tost J."/>
            <person name="Edwards D."/>
            <person name="Zhou Y."/>
            <person name="Hua W."/>
            <person name="Sharpe A.G."/>
            <person name="Paterson A.H."/>
            <person name="Guan C."/>
            <person name="Wincker P."/>
        </authorList>
    </citation>
    <scope>NUCLEOTIDE SEQUENCE [LARGE SCALE GENOMIC DNA]</scope>
    <source>
        <strain evidence="10">cv. Darmor-bzh</strain>
    </source>
</reference>
<dbReference type="GO" id="GO:0031640">
    <property type="term" value="P:killing of cells of another organism"/>
    <property type="evidence" value="ECO:0007669"/>
    <property type="project" value="UniProtKB-KW"/>
</dbReference>
<dbReference type="InterPro" id="IPR056373">
    <property type="entry name" value="Defensin-like_dom"/>
</dbReference>
<keyword evidence="6" id="KW-0812">Transmembrane</keyword>
<feature type="domain" description="Defensin-like" evidence="7">
    <location>
        <begin position="38"/>
        <end position="83"/>
    </location>
</feature>
<keyword evidence="6" id="KW-1133">Transmembrane helix</keyword>
<evidence type="ECO:0000313" key="9">
    <source>
        <dbReference type="EMBL" id="CDY37971.1"/>
    </source>
</evidence>
<dbReference type="Pfam" id="PF24552">
    <property type="entry name" value="Defensin"/>
    <property type="match status" value="1"/>
</dbReference>
<dbReference type="AlphaFoldDB" id="A0A078HJX5"/>
<evidence type="ECO:0000256" key="5">
    <source>
        <dbReference type="ARBA" id="ARBA00023157"/>
    </source>
</evidence>
<keyword evidence="3" id="KW-0295">Fungicide</keyword>
<protein>
    <submittedName>
        <fullName evidence="8">(rape) hypothetical protein</fullName>
    </submittedName>
    <submittedName>
        <fullName evidence="9">BnaC05g08030D protein</fullName>
    </submittedName>
</protein>
<evidence type="ECO:0000256" key="2">
    <source>
        <dbReference type="ARBA" id="ARBA00022529"/>
    </source>
</evidence>
<evidence type="ECO:0000313" key="10">
    <source>
        <dbReference type="Proteomes" id="UP000028999"/>
    </source>
</evidence>